<protein>
    <submittedName>
        <fullName evidence="5">Di-copper centre-containing protein</fullName>
    </submittedName>
</protein>
<name>A0A6A5WM82_9PLEO</name>
<dbReference type="GO" id="GO:0016491">
    <property type="term" value="F:oxidoreductase activity"/>
    <property type="evidence" value="ECO:0007669"/>
    <property type="project" value="InterPro"/>
</dbReference>
<proteinExistence type="predicted"/>
<keyword evidence="2" id="KW-0732">Signal</keyword>
<evidence type="ECO:0000256" key="1">
    <source>
        <dbReference type="ARBA" id="ARBA00022723"/>
    </source>
</evidence>
<organism evidence="5 6">
    <name type="scientific">Amniculicola lignicola CBS 123094</name>
    <dbReference type="NCBI Taxonomy" id="1392246"/>
    <lineage>
        <taxon>Eukaryota</taxon>
        <taxon>Fungi</taxon>
        <taxon>Dikarya</taxon>
        <taxon>Ascomycota</taxon>
        <taxon>Pezizomycotina</taxon>
        <taxon>Dothideomycetes</taxon>
        <taxon>Pleosporomycetidae</taxon>
        <taxon>Pleosporales</taxon>
        <taxon>Amniculicolaceae</taxon>
        <taxon>Amniculicola</taxon>
    </lineage>
</organism>
<dbReference type="OrthoDB" id="6132182at2759"/>
<evidence type="ECO:0000259" key="3">
    <source>
        <dbReference type="PROSITE" id="PS00497"/>
    </source>
</evidence>
<dbReference type="InterPro" id="IPR002227">
    <property type="entry name" value="Tyrosinase_Cu-bd"/>
</dbReference>
<evidence type="ECO:0000256" key="2">
    <source>
        <dbReference type="SAM" id="SignalP"/>
    </source>
</evidence>
<feature type="domain" description="Tyrosinase copper-binding" evidence="4">
    <location>
        <begin position="304"/>
        <end position="315"/>
    </location>
</feature>
<dbReference type="PRINTS" id="PR00092">
    <property type="entry name" value="TYROSINASE"/>
</dbReference>
<keyword evidence="6" id="KW-1185">Reference proteome</keyword>
<dbReference type="PANTHER" id="PTHR11474">
    <property type="entry name" value="TYROSINASE FAMILY MEMBER"/>
    <property type="match status" value="1"/>
</dbReference>
<feature type="domain" description="Tyrosinase copper-binding" evidence="3">
    <location>
        <begin position="111"/>
        <end position="128"/>
    </location>
</feature>
<dbReference type="EMBL" id="ML977590">
    <property type="protein sequence ID" value="KAF2000175.1"/>
    <property type="molecule type" value="Genomic_DNA"/>
</dbReference>
<feature type="signal peptide" evidence="2">
    <location>
        <begin position="1"/>
        <end position="17"/>
    </location>
</feature>
<dbReference type="PROSITE" id="PS00498">
    <property type="entry name" value="TYROSINASE_2"/>
    <property type="match status" value="1"/>
</dbReference>
<dbReference type="AlphaFoldDB" id="A0A6A5WM82"/>
<gene>
    <name evidence="5" type="ORF">P154DRAFT_492234</name>
</gene>
<dbReference type="PROSITE" id="PS00497">
    <property type="entry name" value="TYROSINASE_1"/>
    <property type="match status" value="1"/>
</dbReference>
<sequence>MRLTVVVIAAIISGVVTTVLESDALAARGLSNLKLHVARSGYPSPETCTWKNVVRRREWSRLKRSEKLNYIEAVQCLGKKPAKTPAAIAAGAKTRYDDFVVTHIQQSLTVHGNGNFLSWHRFYMWAFEQTLRNECGYKGYQPYYNWAWWAEEPQKSPLLDGSDTSISGDGAYVAGRNSACVTNPDHCFVEVQPGTGGGCVKSGPFKNWKVNLGPIQNLDSTAPPNPSPDGLGYNPRCIKRDFSTQSSHETRDEFVADLIKSSANISAFQDTLQNPEPGRLRIHLGGHFTIGGDAGTDFYNSPSDPYFWFHHTMVDRIWWTWQNQEIEKRRYTIAGTLTFLNIPPSRNATIDDIMTMGEYIDFPDITIANASSTLAGPFCYIYE</sequence>
<evidence type="ECO:0000313" key="6">
    <source>
        <dbReference type="Proteomes" id="UP000799779"/>
    </source>
</evidence>
<dbReference type="SUPFAM" id="SSF48056">
    <property type="entry name" value="Di-copper centre-containing domain"/>
    <property type="match status" value="1"/>
</dbReference>
<dbReference type="Proteomes" id="UP000799779">
    <property type="component" value="Unassembled WGS sequence"/>
</dbReference>
<dbReference type="Gene3D" id="1.10.1280.10">
    <property type="entry name" value="Di-copper center containing domain from catechol oxidase"/>
    <property type="match status" value="1"/>
</dbReference>
<dbReference type="InterPro" id="IPR008922">
    <property type="entry name" value="Di-copper_centre_dom_sf"/>
</dbReference>
<accession>A0A6A5WM82</accession>
<dbReference type="PANTHER" id="PTHR11474:SF116">
    <property type="entry name" value="TYROSINASE"/>
    <property type="match status" value="1"/>
</dbReference>
<dbReference type="GO" id="GO:0046872">
    <property type="term" value="F:metal ion binding"/>
    <property type="evidence" value="ECO:0007669"/>
    <property type="project" value="UniProtKB-KW"/>
</dbReference>
<evidence type="ECO:0000313" key="5">
    <source>
        <dbReference type="EMBL" id="KAF2000175.1"/>
    </source>
</evidence>
<dbReference type="Pfam" id="PF00264">
    <property type="entry name" value="Tyrosinase"/>
    <property type="match status" value="1"/>
</dbReference>
<dbReference type="InterPro" id="IPR050316">
    <property type="entry name" value="Tyrosinase/Hemocyanin"/>
</dbReference>
<reference evidence="5" key="1">
    <citation type="journal article" date="2020" name="Stud. Mycol.">
        <title>101 Dothideomycetes genomes: a test case for predicting lifestyles and emergence of pathogens.</title>
        <authorList>
            <person name="Haridas S."/>
            <person name="Albert R."/>
            <person name="Binder M."/>
            <person name="Bloem J."/>
            <person name="Labutti K."/>
            <person name="Salamov A."/>
            <person name="Andreopoulos B."/>
            <person name="Baker S."/>
            <person name="Barry K."/>
            <person name="Bills G."/>
            <person name="Bluhm B."/>
            <person name="Cannon C."/>
            <person name="Castanera R."/>
            <person name="Culley D."/>
            <person name="Daum C."/>
            <person name="Ezra D."/>
            <person name="Gonzalez J."/>
            <person name="Henrissat B."/>
            <person name="Kuo A."/>
            <person name="Liang C."/>
            <person name="Lipzen A."/>
            <person name="Lutzoni F."/>
            <person name="Magnuson J."/>
            <person name="Mondo S."/>
            <person name="Nolan M."/>
            <person name="Ohm R."/>
            <person name="Pangilinan J."/>
            <person name="Park H.-J."/>
            <person name="Ramirez L."/>
            <person name="Alfaro M."/>
            <person name="Sun H."/>
            <person name="Tritt A."/>
            <person name="Yoshinaga Y."/>
            <person name="Zwiers L.-H."/>
            <person name="Turgeon B."/>
            <person name="Goodwin S."/>
            <person name="Spatafora J."/>
            <person name="Crous P."/>
            <person name="Grigoriev I."/>
        </authorList>
    </citation>
    <scope>NUCLEOTIDE SEQUENCE</scope>
    <source>
        <strain evidence="5">CBS 123094</strain>
    </source>
</reference>
<evidence type="ECO:0000259" key="4">
    <source>
        <dbReference type="PROSITE" id="PS00498"/>
    </source>
</evidence>
<keyword evidence="1" id="KW-0479">Metal-binding</keyword>
<feature type="chain" id="PRO_5025415356" evidence="2">
    <location>
        <begin position="18"/>
        <end position="383"/>
    </location>
</feature>